<dbReference type="AlphaFoldDB" id="A0A9E4ZK60"/>
<proteinExistence type="predicted"/>
<organism evidence="1 2">
    <name type="scientific">Methanoculleus formosensis</name>
    <dbReference type="NCBI Taxonomy" id="2590886"/>
    <lineage>
        <taxon>Archaea</taxon>
        <taxon>Methanobacteriati</taxon>
        <taxon>Methanobacteriota</taxon>
        <taxon>Stenosarchaea group</taxon>
        <taxon>Methanomicrobia</taxon>
        <taxon>Methanomicrobiales</taxon>
        <taxon>Methanomicrobiaceae</taxon>
        <taxon>Methanoculleus</taxon>
    </lineage>
</organism>
<evidence type="ECO:0000313" key="1">
    <source>
        <dbReference type="EMBL" id="MCT8337580.1"/>
    </source>
</evidence>
<name>A0A9E4ZK60_9EURY</name>
<evidence type="ECO:0000313" key="2">
    <source>
        <dbReference type="Proteomes" id="UP001065682"/>
    </source>
</evidence>
<gene>
    <name evidence="1" type="ORF">FKB36_08810</name>
</gene>
<dbReference type="RefSeq" id="WP_261597686.1">
    <property type="nucleotide sequence ID" value="NZ_VHLL01000004.1"/>
</dbReference>
<accession>A0A9E4ZK60</accession>
<dbReference type="EMBL" id="VHLL01000004">
    <property type="protein sequence ID" value="MCT8337580.1"/>
    <property type="molecule type" value="Genomic_DNA"/>
</dbReference>
<protein>
    <submittedName>
        <fullName evidence="1">Uncharacterized protein</fullName>
    </submittedName>
</protein>
<reference evidence="1" key="1">
    <citation type="submission" date="2019-06" db="EMBL/GenBank/DDBJ databases">
        <title>Methanoculleus strain from Tamsui River, Taipei, Taiwan.</title>
        <authorList>
            <person name="You Y.-T."/>
            <person name="Chen S.-C."/>
            <person name="Lai S.-J."/>
            <person name="Lee Y.-C."/>
            <person name="Lai M.-C."/>
        </authorList>
    </citation>
    <scope>NUCLEOTIDE SEQUENCE</scope>
    <source>
        <strain evidence="1">Afa-1</strain>
    </source>
</reference>
<keyword evidence="2" id="KW-1185">Reference proteome</keyword>
<comment type="caution">
    <text evidence="1">The sequence shown here is derived from an EMBL/GenBank/DDBJ whole genome shotgun (WGS) entry which is preliminary data.</text>
</comment>
<sequence>MTVKNILIVAIVALIVVAAGTMVLFAPGETEPTPGTIMPVQKVLTPDEAKSLAAELAGQIDGDAFAALKPGDENTPAFTAIHDRLNAFRSEHPDIVYIMTMRRTGDAIEQVVDADYGSFGAYAIGDGHFVPNPEAPYLAGFDEPYAEIYSTVYGYAPVRNAAGAGVGVVCIQPDSPIGQEQLEALAVEIAGQIDGDAFAALKPGDENTTAFNAIRDQLVSFRTENPGIYYIYTMRKTENATEYVVDADYGSDGGVAIGEGFTLTSLDTVLLRGFEGPTAEIYSVVCGYAPVKNATGAGLGMVAIEAANPVTGERLKALAVEAAREIDGAAMAALKPGDETAPAYTAIQDRLSAFRDANPGVLYVYTMRMTGNATEYVVDADYGNGYAPAIGYTYVPTEEDAAFLAGFEGPSAEPWFYVDEWGNETATVLSGYAPVRDASGAVVGLVGVDVGFVHES</sequence>
<dbReference type="Proteomes" id="UP001065682">
    <property type="component" value="Unassembled WGS sequence"/>
</dbReference>